<dbReference type="Proteomes" id="UP000295277">
    <property type="component" value="Unassembled WGS sequence"/>
</dbReference>
<dbReference type="GO" id="GO:0016020">
    <property type="term" value="C:membrane"/>
    <property type="evidence" value="ECO:0007669"/>
    <property type="project" value="InterPro"/>
</dbReference>
<feature type="transmembrane region" description="Helical" evidence="1">
    <location>
        <begin position="98"/>
        <end position="116"/>
    </location>
</feature>
<dbReference type="PANTHER" id="PTHR22911:SF135">
    <property type="entry name" value="BLR4310 PROTEIN"/>
    <property type="match status" value="1"/>
</dbReference>
<dbReference type="PANTHER" id="PTHR22911">
    <property type="entry name" value="ACYL-MALONYL CONDENSING ENZYME-RELATED"/>
    <property type="match status" value="1"/>
</dbReference>
<organism evidence="3 4">
    <name type="scientific">Rhodovulum steppense</name>
    <dbReference type="NCBI Taxonomy" id="540251"/>
    <lineage>
        <taxon>Bacteria</taxon>
        <taxon>Pseudomonadati</taxon>
        <taxon>Pseudomonadota</taxon>
        <taxon>Alphaproteobacteria</taxon>
        <taxon>Rhodobacterales</taxon>
        <taxon>Paracoccaceae</taxon>
        <taxon>Rhodovulum</taxon>
    </lineage>
</organism>
<evidence type="ECO:0000259" key="2">
    <source>
        <dbReference type="Pfam" id="PF00892"/>
    </source>
</evidence>
<evidence type="ECO:0000256" key="1">
    <source>
        <dbReference type="SAM" id="Phobius"/>
    </source>
</evidence>
<keyword evidence="4" id="KW-1185">Reference proteome</keyword>
<comment type="caution">
    <text evidence="3">The sequence shown here is derived from an EMBL/GenBank/DDBJ whole genome shotgun (WGS) entry which is preliminary data.</text>
</comment>
<proteinExistence type="predicted"/>
<keyword evidence="1" id="KW-0472">Membrane</keyword>
<name>A0A4R1YVW7_9RHOB</name>
<feature type="transmembrane region" description="Helical" evidence="1">
    <location>
        <begin position="123"/>
        <end position="141"/>
    </location>
</feature>
<dbReference type="RefSeq" id="WP_132694401.1">
    <property type="nucleotide sequence ID" value="NZ_SLVM01000008.1"/>
</dbReference>
<feature type="domain" description="EamA" evidence="2">
    <location>
        <begin position="147"/>
        <end position="273"/>
    </location>
</feature>
<protein>
    <submittedName>
        <fullName evidence="3">Drug/metabolite transporter (DMT)-like permease</fullName>
    </submittedName>
</protein>
<feature type="transmembrane region" description="Helical" evidence="1">
    <location>
        <begin position="36"/>
        <end position="54"/>
    </location>
</feature>
<dbReference type="AlphaFoldDB" id="A0A4R1YVW7"/>
<feature type="transmembrane region" description="Helical" evidence="1">
    <location>
        <begin position="262"/>
        <end position="279"/>
    </location>
</feature>
<sequence length="291" mass="30320">MDNMRGIALMVAAMAAFALEDMFVKSAAATLPVGQILAMLGAGGAVIFAAMALARGQRLWSRALLTRPVLLRNLGEVAGTLGFVFAIALTPLSTASAILQATPLVVTLGAALFLGAQVGWRRWSAILVGLGGVLLIIRPGMEGFQPASLFAVLGVFGLALRDLATRATPRTVSSLQLSTYGFAMLVPLGVVVMALERGPVALDGPLAGLMAGALVLGVAGYYAIVEAMRVGEVAVVTPFRYTRLVFALGIGVVVFGERPDAATLWGAAIIIGSGLYTLWRERALSKARARR</sequence>
<feature type="transmembrane region" description="Helical" evidence="1">
    <location>
        <begin position="207"/>
        <end position="225"/>
    </location>
</feature>
<dbReference type="EMBL" id="SLVM01000008">
    <property type="protein sequence ID" value="TCM85285.1"/>
    <property type="molecule type" value="Genomic_DNA"/>
</dbReference>
<dbReference type="SUPFAM" id="SSF103481">
    <property type="entry name" value="Multidrug resistance efflux transporter EmrE"/>
    <property type="match status" value="2"/>
</dbReference>
<feature type="transmembrane region" description="Helical" evidence="1">
    <location>
        <begin position="237"/>
        <end position="256"/>
    </location>
</feature>
<feature type="transmembrane region" description="Helical" evidence="1">
    <location>
        <begin position="177"/>
        <end position="195"/>
    </location>
</feature>
<dbReference type="InterPro" id="IPR037185">
    <property type="entry name" value="EmrE-like"/>
</dbReference>
<feature type="transmembrane region" description="Helical" evidence="1">
    <location>
        <begin position="74"/>
        <end position="92"/>
    </location>
</feature>
<feature type="transmembrane region" description="Helical" evidence="1">
    <location>
        <begin position="147"/>
        <end position="165"/>
    </location>
</feature>
<dbReference type="Pfam" id="PF00892">
    <property type="entry name" value="EamA"/>
    <property type="match status" value="2"/>
</dbReference>
<evidence type="ECO:0000313" key="3">
    <source>
        <dbReference type="EMBL" id="TCM85285.1"/>
    </source>
</evidence>
<feature type="domain" description="EamA" evidence="2">
    <location>
        <begin position="5"/>
        <end position="137"/>
    </location>
</feature>
<keyword evidence="1" id="KW-1133">Transmembrane helix</keyword>
<dbReference type="InterPro" id="IPR000620">
    <property type="entry name" value="EamA_dom"/>
</dbReference>
<dbReference type="OrthoDB" id="7165334at2"/>
<gene>
    <name evidence="3" type="ORF">EV216_108137</name>
</gene>
<accession>A0A4R1YVW7</accession>
<evidence type="ECO:0000313" key="4">
    <source>
        <dbReference type="Proteomes" id="UP000295277"/>
    </source>
</evidence>
<reference evidence="3 4" key="1">
    <citation type="submission" date="2019-03" db="EMBL/GenBank/DDBJ databases">
        <title>Genomic Encyclopedia of Type Strains, Phase IV (KMG-IV): sequencing the most valuable type-strain genomes for metagenomic binning, comparative biology and taxonomic classification.</title>
        <authorList>
            <person name="Goeker M."/>
        </authorList>
    </citation>
    <scope>NUCLEOTIDE SEQUENCE [LARGE SCALE GENOMIC DNA]</scope>
    <source>
        <strain evidence="3 4">DSM 21153</strain>
    </source>
</reference>
<keyword evidence="1" id="KW-0812">Transmembrane</keyword>